<keyword evidence="2" id="KW-1185">Reference proteome</keyword>
<gene>
    <name evidence="1" type="ORF">CYL18_09695</name>
</gene>
<protein>
    <recommendedName>
        <fullName evidence="3">YheE family protein</fullName>
    </recommendedName>
</protein>
<dbReference type="EMBL" id="PKOZ01000004">
    <property type="protein sequence ID" value="PQD95546.1"/>
    <property type="molecule type" value="Genomic_DNA"/>
</dbReference>
<proteinExistence type="predicted"/>
<evidence type="ECO:0008006" key="3">
    <source>
        <dbReference type="Google" id="ProtNLM"/>
    </source>
</evidence>
<evidence type="ECO:0000313" key="2">
    <source>
        <dbReference type="Proteomes" id="UP000239663"/>
    </source>
</evidence>
<reference evidence="1 2" key="1">
    <citation type="submission" date="2017-12" db="EMBL/GenBank/DDBJ databases">
        <title>Taxonomic description and draft genome of Pradoshia cofamensis Gen. nov., sp. nov., a thermotolerant bacillale isolated from anterior gut of earthworm Eisenia fetida.</title>
        <authorList>
            <person name="Saha T."/>
            <person name="Chakraborty R."/>
        </authorList>
    </citation>
    <scope>NUCLEOTIDE SEQUENCE [LARGE SCALE GENOMIC DNA]</scope>
    <source>
        <strain evidence="1 2">EAG3</strain>
    </source>
</reference>
<accession>A0A2S7N0K0</accession>
<evidence type="ECO:0000313" key="1">
    <source>
        <dbReference type="EMBL" id="PQD95546.1"/>
    </source>
</evidence>
<dbReference type="InterPro" id="IPR017263">
    <property type="entry name" value="UCP037692"/>
</dbReference>
<dbReference type="Pfam" id="PF17277">
    <property type="entry name" value="DUF5342"/>
    <property type="match status" value="1"/>
</dbReference>
<dbReference type="Proteomes" id="UP000239663">
    <property type="component" value="Unassembled WGS sequence"/>
</dbReference>
<dbReference type="AlphaFoldDB" id="A0A2S7N0K0"/>
<dbReference type="OrthoDB" id="2736244at2"/>
<organism evidence="1 2">
    <name type="scientific">Pradoshia eiseniae</name>
    <dbReference type="NCBI Taxonomy" id="2064768"/>
    <lineage>
        <taxon>Bacteria</taxon>
        <taxon>Bacillati</taxon>
        <taxon>Bacillota</taxon>
        <taxon>Bacilli</taxon>
        <taxon>Bacillales</taxon>
        <taxon>Bacillaceae</taxon>
        <taxon>Pradoshia</taxon>
    </lineage>
</organism>
<comment type="caution">
    <text evidence="1">The sequence shown here is derived from an EMBL/GenBank/DDBJ whole genome shotgun (WGS) entry which is preliminary data.</text>
</comment>
<dbReference type="RefSeq" id="WP_104849301.1">
    <property type="nucleotide sequence ID" value="NZ_PKOZ01000004.1"/>
</dbReference>
<sequence>MISHFTFQSLYQTEKIPGWSFSFYYEGKRYTGVYHKDGSIEWTNNLPSESSLKELESRLHELMLYHVYDNQ</sequence>
<name>A0A2S7N0K0_9BACI</name>
<dbReference type="PIRSF" id="PIRSF037692">
    <property type="entry name" value="UCP037692"/>
    <property type="match status" value="1"/>
</dbReference>